<evidence type="ECO:0000256" key="4">
    <source>
        <dbReference type="ARBA" id="ARBA00022741"/>
    </source>
</evidence>
<feature type="binding site" evidence="10">
    <location>
        <position position="392"/>
    </location>
    <ligand>
        <name>GMP</name>
        <dbReference type="ChEBI" id="CHEBI:58115"/>
    </ligand>
</feature>
<proteinExistence type="predicted"/>
<evidence type="ECO:0000256" key="9">
    <source>
        <dbReference type="PIRSR" id="PIRSR601233-1"/>
    </source>
</evidence>
<dbReference type="PANTHER" id="PTHR43749">
    <property type="entry name" value="RNA-SPLICING LIGASE RTCB"/>
    <property type="match status" value="1"/>
</dbReference>
<dbReference type="Pfam" id="PF01139">
    <property type="entry name" value="RtcB"/>
    <property type="match status" value="1"/>
</dbReference>
<gene>
    <name evidence="12" type="ORF">H8E79_02370</name>
</gene>
<evidence type="ECO:0000256" key="8">
    <source>
        <dbReference type="ARBA" id="ARBA00047746"/>
    </source>
</evidence>
<dbReference type="EC" id="6.5.1.8" evidence="1"/>
<feature type="binding site" evidence="10">
    <location>
        <begin position="319"/>
        <end position="322"/>
    </location>
    <ligand>
        <name>GMP</name>
        <dbReference type="ChEBI" id="CHEBI:58115"/>
    </ligand>
</feature>
<keyword evidence="2" id="KW-0436">Ligase</keyword>
<feature type="binding site" evidence="10">
    <location>
        <begin position="152"/>
        <end position="156"/>
    </location>
    <ligand>
        <name>GMP</name>
        <dbReference type="ChEBI" id="CHEBI:58115"/>
    </ligand>
</feature>
<evidence type="ECO:0000313" key="13">
    <source>
        <dbReference type="Proteomes" id="UP000599024"/>
    </source>
</evidence>
<feature type="binding site" evidence="11">
    <location>
        <position position="153"/>
    </location>
    <ligand>
        <name>Mn(2+)</name>
        <dbReference type="ChEBI" id="CHEBI:29035"/>
        <label>1</label>
    </ligand>
</feature>
<comment type="cofactor">
    <cofactor evidence="11">
        <name>Mn(2+)</name>
        <dbReference type="ChEBI" id="CHEBI:29035"/>
    </cofactor>
    <text evidence="11">Binds 2 manganese ions per subunit.</text>
</comment>
<feature type="active site" description="GMP-histidine intermediate" evidence="9">
    <location>
        <position position="319"/>
    </location>
</feature>
<dbReference type="GO" id="GO:0030145">
    <property type="term" value="F:manganese ion binding"/>
    <property type="evidence" value="ECO:0007669"/>
    <property type="project" value="TreeGrafter"/>
</dbReference>
<dbReference type="GO" id="GO:0006281">
    <property type="term" value="P:DNA repair"/>
    <property type="evidence" value="ECO:0007669"/>
    <property type="project" value="TreeGrafter"/>
</dbReference>
<dbReference type="InterPro" id="IPR052915">
    <property type="entry name" value="RtcB-like"/>
</dbReference>
<evidence type="ECO:0000256" key="1">
    <source>
        <dbReference type="ARBA" id="ARBA00012726"/>
    </source>
</evidence>
<keyword evidence="6 10" id="KW-0342">GTP-binding</keyword>
<organism evidence="12 13">
    <name type="scientific">Candidatus Desulfatifera sulfidica</name>
    <dbReference type="NCBI Taxonomy" id="2841691"/>
    <lineage>
        <taxon>Bacteria</taxon>
        <taxon>Pseudomonadati</taxon>
        <taxon>Thermodesulfobacteriota</taxon>
        <taxon>Desulfobulbia</taxon>
        <taxon>Desulfobulbales</taxon>
        <taxon>Desulfobulbaceae</taxon>
        <taxon>Candidatus Desulfatifera</taxon>
    </lineage>
</organism>
<evidence type="ECO:0000256" key="2">
    <source>
        <dbReference type="ARBA" id="ARBA00022598"/>
    </source>
</evidence>
<keyword evidence="4 10" id="KW-0547">Nucleotide-binding</keyword>
<comment type="caution">
    <text evidence="12">The sequence shown here is derived from an EMBL/GenBank/DDBJ whole genome shotgun (WGS) entry which is preliminary data.</text>
</comment>
<evidence type="ECO:0000256" key="7">
    <source>
        <dbReference type="ARBA" id="ARBA00023211"/>
    </source>
</evidence>
<dbReference type="SUPFAM" id="SSF103365">
    <property type="entry name" value="Hypothetical protein PH1602"/>
    <property type="match status" value="1"/>
</dbReference>
<evidence type="ECO:0000256" key="6">
    <source>
        <dbReference type="ARBA" id="ARBA00023134"/>
    </source>
</evidence>
<dbReference type="InterPro" id="IPR036025">
    <property type="entry name" value="RtcB-like_sf"/>
</dbReference>
<dbReference type="InterPro" id="IPR001233">
    <property type="entry name" value="RtcB"/>
</dbReference>
<dbReference type="Proteomes" id="UP000599024">
    <property type="component" value="Unassembled WGS sequence"/>
</dbReference>
<feature type="binding site" evidence="11">
    <location>
        <position position="263"/>
    </location>
    <ligand>
        <name>Mn(2+)</name>
        <dbReference type="ChEBI" id="CHEBI:29035"/>
        <label>2</label>
    </ligand>
</feature>
<dbReference type="GO" id="GO:0006396">
    <property type="term" value="P:RNA processing"/>
    <property type="evidence" value="ECO:0007669"/>
    <property type="project" value="InterPro"/>
</dbReference>
<evidence type="ECO:0000256" key="10">
    <source>
        <dbReference type="PIRSR" id="PIRSR601233-2"/>
    </source>
</evidence>
<keyword evidence="3 11" id="KW-0479">Metal-binding</keyword>
<name>A0A8J6TD68_9BACT</name>
<dbReference type="GO" id="GO:0170057">
    <property type="term" value="F:RNA ligase (GTP) activity"/>
    <property type="evidence" value="ECO:0007669"/>
    <property type="project" value="UniProtKB-EC"/>
</dbReference>
<dbReference type="PANTHER" id="PTHR43749:SF2">
    <property type="entry name" value="RNA-SPLICING LIGASE RTCB"/>
    <property type="match status" value="1"/>
</dbReference>
<sequence length="393" mass="43085">MRQIVTSERQPIKLWLDDMEEGAMAQARNLANLPFIHSHVAIMPDAHLGYGMPIGGVMATNEVVIPNAVGVDIGCGMCAVRTSLTAISHDQLLFLLAAIRTMVPLGFKHHANKQEARLMPPAPAGVGLDDLPVVSRLYGGARTQLGTLGGGNHFIEIQKGSDGHIWIMVHTGSRNLGFQVANFYNKQAVAMNKKLSTGVVIPRQWQLAYLPLSNVLGRQYLLEMEYCVAFAQANRDLIIARIQTALRNMLPVVLFDEPINIAHNYAAREQHFGREVIVHRKGATRARKGELGIIPGSQGAPSYIVRGLGNPESFESCSHGAGRRMGRREAQRRLDLADEVEAMEKQGIIHAIRGRRDLDEAAGAYKEIARVVENQLDLIEVVVSLKPLAVIKG</sequence>
<feature type="binding site" evidence="11">
    <location>
        <position position="170"/>
    </location>
    <ligand>
        <name>Mn(2+)</name>
        <dbReference type="ChEBI" id="CHEBI:29035"/>
        <label>2</label>
    </ligand>
</feature>
<dbReference type="GO" id="GO:0003909">
    <property type="term" value="F:DNA ligase activity"/>
    <property type="evidence" value="ECO:0007669"/>
    <property type="project" value="TreeGrafter"/>
</dbReference>
<dbReference type="AlphaFoldDB" id="A0A8J6TD68"/>
<protein>
    <recommendedName>
        <fullName evidence="1">3'-phosphate/5'-hydroxy nucleic acid ligase</fullName>
        <ecNumber evidence="1">6.5.1.8</ecNumber>
    </recommendedName>
</protein>
<feature type="binding site" evidence="10">
    <location>
        <begin position="263"/>
        <end position="264"/>
    </location>
    <ligand>
        <name>GMP</name>
        <dbReference type="ChEBI" id="CHEBI:58115"/>
    </ligand>
</feature>
<dbReference type="GO" id="GO:0042245">
    <property type="term" value="P:RNA repair"/>
    <property type="evidence" value="ECO:0007669"/>
    <property type="project" value="UniProtKB-KW"/>
</dbReference>
<comment type="catalytic activity">
    <reaction evidence="8">
        <text>a 3'-end 3'-phospho-ribonucleotide-RNA + a 5'-end dephospho-ribonucleoside-RNA + GTP = a ribonucleotidyl-ribonucleotide-RNA + GMP + diphosphate</text>
        <dbReference type="Rhea" id="RHEA:68076"/>
        <dbReference type="Rhea" id="RHEA-COMP:10463"/>
        <dbReference type="Rhea" id="RHEA-COMP:13936"/>
        <dbReference type="Rhea" id="RHEA-COMP:17355"/>
        <dbReference type="ChEBI" id="CHEBI:33019"/>
        <dbReference type="ChEBI" id="CHEBI:37565"/>
        <dbReference type="ChEBI" id="CHEBI:58115"/>
        <dbReference type="ChEBI" id="CHEBI:83062"/>
        <dbReference type="ChEBI" id="CHEBI:138284"/>
        <dbReference type="ChEBI" id="CHEBI:173118"/>
        <dbReference type="EC" id="6.5.1.8"/>
    </reaction>
</comment>
<evidence type="ECO:0000313" key="12">
    <source>
        <dbReference type="EMBL" id="MBC8207997.1"/>
    </source>
</evidence>
<dbReference type="EMBL" id="JACNLK010000026">
    <property type="protein sequence ID" value="MBC8207997.1"/>
    <property type="molecule type" value="Genomic_DNA"/>
</dbReference>
<evidence type="ECO:0000256" key="5">
    <source>
        <dbReference type="ARBA" id="ARBA00022800"/>
    </source>
</evidence>
<feature type="binding site" evidence="11">
    <location>
        <position position="72"/>
    </location>
    <ligand>
        <name>Mn(2+)</name>
        <dbReference type="ChEBI" id="CHEBI:29035"/>
        <label>1</label>
    </ligand>
</feature>
<reference evidence="12 13" key="1">
    <citation type="submission" date="2020-08" db="EMBL/GenBank/DDBJ databases">
        <title>Bridging the membrane lipid divide: bacteria of the FCB group superphylum have the potential to synthesize archaeal ether lipids.</title>
        <authorList>
            <person name="Villanueva L."/>
            <person name="Von Meijenfeldt F.A.B."/>
            <person name="Westbye A.B."/>
            <person name="Yadav S."/>
            <person name="Hopmans E.C."/>
            <person name="Dutilh B.E."/>
            <person name="Sinninghe Damste J.S."/>
        </authorList>
    </citation>
    <scope>NUCLEOTIDE SEQUENCE [LARGE SCALE GENOMIC DNA]</scope>
    <source>
        <strain evidence="12">NIOZ-UU81</strain>
    </source>
</reference>
<evidence type="ECO:0000256" key="3">
    <source>
        <dbReference type="ARBA" id="ARBA00022723"/>
    </source>
</evidence>
<keyword evidence="5" id="KW-0692">RNA repair</keyword>
<dbReference type="Gene3D" id="3.90.1860.10">
    <property type="entry name" value="tRNA-splicing ligase RtcB"/>
    <property type="match status" value="1"/>
</dbReference>
<evidence type="ECO:0000256" key="11">
    <source>
        <dbReference type="PIRSR" id="PIRSR601233-3"/>
    </source>
</evidence>
<accession>A0A8J6TD68</accession>
<keyword evidence="7 11" id="KW-0464">Manganese</keyword>
<feature type="binding site" evidence="10">
    <location>
        <position position="302"/>
    </location>
    <ligand>
        <name>GMP</name>
        <dbReference type="ChEBI" id="CHEBI:58115"/>
    </ligand>
</feature>
<dbReference type="GO" id="GO:0005525">
    <property type="term" value="F:GTP binding"/>
    <property type="evidence" value="ECO:0007669"/>
    <property type="project" value="UniProtKB-KW"/>
</dbReference>